<dbReference type="STRING" id="105785.A0A2J7QP80"/>
<evidence type="ECO:0008006" key="3">
    <source>
        <dbReference type="Google" id="ProtNLM"/>
    </source>
</evidence>
<name>A0A2J7QP80_9NEOP</name>
<dbReference type="OrthoDB" id="8192496at2759"/>
<evidence type="ECO:0000313" key="2">
    <source>
        <dbReference type="Proteomes" id="UP000235965"/>
    </source>
</evidence>
<dbReference type="InParanoid" id="A0A2J7QP80"/>
<keyword evidence="2" id="KW-1185">Reference proteome</keyword>
<dbReference type="Gene3D" id="3.30.420.10">
    <property type="entry name" value="Ribonuclease H-like superfamily/Ribonuclease H"/>
    <property type="match status" value="1"/>
</dbReference>
<dbReference type="PANTHER" id="PTHR47326">
    <property type="entry name" value="TRANSPOSABLE ELEMENT TC3 TRANSPOSASE-LIKE PROTEIN"/>
    <property type="match status" value="1"/>
</dbReference>
<organism evidence="1 2">
    <name type="scientific">Cryptotermes secundus</name>
    <dbReference type="NCBI Taxonomy" id="105785"/>
    <lineage>
        <taxon>Eukaryota</taxon>
        <taxon>Metazoa</taxon>
        <taxon>Ecdysozoa</taxon>
        <taxon>Arthropoda</taxon>
        <taxon>Hexapoda</taxon>
        <taxon>Insecta</taxon>
        <taxon>Pterygota</taxon>
        <taxon>Neoptera</taxon>
        <taxon>Polyneoptera</taxon>
        <taxon>Dictyoptera</taxon>
        <taxon>Blattodea</taxon>
        <taxon>Blattoidea</taxon>
        <taxon>Termitoidae</taxon>
        <taxon>Kalotermitidae</taxon>
        <taxon>Cryptotermitinae</taxon>
        <taxon>Cryptotermes</taxon>
    </lineage>
</organism>
<dbReference type="InterPro" id="IPR036397">
    <property type="entry name" value="RNaseH_sf"/>
</dbReference>
<dbReference type="PANTHER" id="PTHR47326:SF1">
    <property type="entry name" value="HTH PSQ-TYPE DOMAIN-CONTAINING PROTEIN"/>
    <property type="match status" value="1"/>
</dbReference>
<dbReference type="AlphaFoldDB" id="A0A2J7QP80"/>
<sequence>MKVLSRQAIHNLVNRFRLTGLLIDKKQKHNHRVLTEENFDNIGARLEHTPRKSLKRLPQGTGVSKSRRATQLLKLRPYKSTVIHVLQPRDPASRVRFCSWFLQFIVEGEIDRQLTFFSDEAWFHLQGYNETVNCEKYVHVILGQSFPELTEDERLNGWFQQDSAAAHTARVSMQALSDVSRKRIIISDIWAASSPDLDPRDFFFCGCLKDRVHSSNPRTEEPKENISREIANILAEQLERVNQYLLRRCDECLRVE</sequence>
<dbReference type="Proteomes" id="UP000235965">
    <property type="component" value="Unassembled WGS sequence"/>
</dbReference>
<dbReference type="EMBL" id="NEVH01012095">
    <property type="protein sequence ID" value="PNF30394.1"/>
    <property type="molecule type" value="Genomic_DNA"/>
</dbReference>
<dbReference type="GO" id="GO:0003676">
    <property type="term" value="F:nucleic acid binding"/>
    <property type="evidence" value="ECO:0007669"/>
    <property type="project" value="InterPro"/>
</dbReference>
<evidence type="ECO:0000313" key="1">
    <source>
        <dbReference type="EMBL" id="PNF30394.1"/>
    </source>
</evidence>
<accession>A0A2J7QP80</accession>
<proteinExistence type="predicted"/>
<gene>
    <name evidence="1" type="ORF">B7P43_G12868</name>
</gene>
<protein>
    <recommendedName>
        <fullName evidence="3">DUF4817 domain-containing protein</fullName>
    </recommendedName>
</protein>
<reference evidence="1 2" key="1">
    <citation type="submission" date="2017-12" db="EMBL/GenBank/DDBJ databases">
        <title>Hemimetabolous genomes reveal molecular basis of termite eusociality.</title>
        <authorList>
            <person name="Harrison M.C."/>
            <person name="Jongepier E."/>
            <person name="Robertson H.M."/>
            <person name="Arning N."/>
            <person name="Bitard-Feildel T."/>
            <person name="Chao H."/>
            <person name="Childers C.P."/>
            <person name="Dinh H."/>
            <person name="Doddapaneni H."/>
            <person name="Dugan S."/>
            <person name="Gowin J."/>
            <person name="Greiner C."/>
            <person name="Han Y."/>
            <person name="Hu H."/>
            <person name="Hughes D.S.T."/>
            <person name="Huylmans A.-K."/>
            <person name="Kemena C."/>
            <person name="Kremer L.P.M."/>
            <person name="Lee S.L."/>
            <person name="Lopez-Ezquerra A."/>
            <person name="Mallet L."/>
            <person name="Monroy-Kuhn J.M."/>
            <person name="Moser A."/>
            <person name="Murali S.C."/>
            <person name="Muzny D.M."/>
            <person name="Otani S."/>
            <person name="Piulachs M.-D."/>
            <person name="Poelchau M."/>
            <person name="Qu J."/>
            <person name="Schaub F."/>
            <person name="Wada-Katsumata A."/>
            <person name="Worley K.C."/>
            <person name="Xie Q."/>
            <person name="Ylla G."/>
            <person name="Poulsen M."/>
            <person name="Gibbs R.A."/>
            <person name="Schal C."/>
            <person name="Richards S."/>
            <person name="Belles X."/>
            <person name="Korb J."/>
            <person name="Bornberg-Bauer E."/>
        </authorList>
    </citation>
    <scope>NUCLEOTIDE SEQUENCE [LARGE SCALE GENOMIC DNA]</scope>
    <source>
        <tissue evidence="1">Whole body</tissue>
    </source>
</reference>
<comment type="caution">
    <text evidence="1">The sequence shown here is derived from an EMBL/GenBank/DDBJ whole genome shotgun (WGS) entry which is preliminary data.</text>
</comment>